<evidence type="ECO:0000313" key="1">
    <source>
        <dbReference type="EMBL" id="RTR22001.1"/>
    </source>
</evidence>
<dbReference type="InterPro" id="IPR007485">
    <property type="entry name" value="LPS_assembly_LptE"/>
</dbReference>
<gene>
    <name evidence="1" type="ORF">EJ903_07790</name>
</gene>
<dbReference type="Gene3D" id="3.30.160.150">
    <property type="entry name" value="Lipoprotein like domain"/>
    <property type="match status" value="1"/>
</dbReference>
<organism evidence="1 2">
    <name type="scientific">Azospirillum griseum</name>
    <dbReference type="NCBI Taxonomy" id="2496639"/>
    <lineage>
        <taxon>Bacteria</taxon>
        <taxon>Pseudomonadati</taxon>
        <taxon>Pseudomonadota</taxon>
        <taxon>Alphaproteobacteria</taxon>
        <taxon>Rhodospirillales</taxon>
        <taxon>Azospirillaceae</taxon>
        <taxon>Azospirillum</taxon>
    </lineage>
</organism>
<comment type="caution">
    <text evidence="1">The sequence shown here is derived from an EMBL/GenBank/DDBJ whole genome shotgun (WGS) entry which is preliminary data.</text>
</comment>
<reference evidence="1 2" key="1">
    <citation type="submission" date="2018-12" db="EMBL/GenBank/DDBJ databases">
        <authorList>
            <person name="Yang Y."/>
        </authorList>
    </citation>
    <scope>NUCLEOTIDE SEQUENCE [LARGE SCALE GENOMIC DNA]</scope>
    <source>
        <strain evidence="1 2">L-25-5w-1</strain>
    </source>
</reference>
<keyword evidence="2" id="KW-1185">Reference proteome</keyword>
<dbReference type="GO" id="GO:0043165">
    <property type="term" value="P:Gram-negative-bacterium-type cell outer membrane assembly"/>
    <property type="evidence" value="ECO:0007669"/>
    <property type="project" value="InterPro"/>
</dbReference>
<accession>A0A3S0RAA7</accession>
<evidence type="ECO:0000313" key="2">
    <source>
        <dbReference type="Proteomes" id="UP000277007"/>
    </source>
</evidence>
<proteinExistence type="predicted"/>
<protein>
    <recommendedName>
        <fullName evidence="3">LPS-assembly lipoprotein</fullName>
    </recommendedName>
</protein>
<dbReference type="EMBL" id="RXMA01000005">
    <property type="protein sequence ID" value="RTR22001.1"/>
    <property type="molecule type" value="Genomic_DNA"/>
</dbReference>
<dbReference type="AlphaFoldDB" id="A0A3S0RAA7"/>
<dbReference type="RefSeq" id="WP_126613804.1">
    <property type="nucleotide sequence ID" value="NZ_JBHUCY010000012.1"/>
</dbReference>
<sequence>MSSSDPSLFRRDQRPARKGWALACALILLSGCGFQPLYGDKSYGAGATEMLANVDIAGIPDREGQKLRNLLIDRFYPSSRPSSTRYRLAVSLTATEEKLALQKDASAVRAQLHVTAPYTLTDTATGAVVFQSRARSLISYNILEQHYAGVVTVENAYDRALEEISNDITTRVAMHLGRQP</sequence>
<dbReference type="Pfam" id="PF04390">
    <property type="entry name" value="LptE"/>
    <property type="match status" value="1"/>
</dbReference>
<dbReference type="OrthoDB" id="8480109at2"/>
<name>A0A3S0RAA7_9PROT</name>
<dbReference type="GO" id="GO:0019867">
    <property type="term" value="C:outer membrane"/>
    <property type="evidence" value="ECO:0007669"/>
    <property type="project" value="InterPro"/>
</dbReference>
<evidence type="ECO:0008006" key="3">
    <source>
        <dbReference type="Google" id="ProtNLM"/>
    </source>
</evidence>
<dbReference type="Proteomes" id="UP000277007">
    <property type="component" value="Unassembled WGS sequence"/>
</dbReference>